<dbReference type="EMBL" id="KI911164">
    <property type="protein sequence ID" value="ETR98194.1"/>
    <property type="molecule type" value="Genomic_DNA"/>
</dbReference>
<protein>
    <submittedName>
        <fullName evidence="1">Uncharacterized protein</fullName>
    </submittedName>
</protein>
<dbReference type="HOGENOM" id="CLU_2924374_0_0_1"/>
<dbReference type="Proteomes" id="UP000024376">
    <property type="component" value="Unassembled WGS sequence"/>
</dbReference>
<proteinExistence type="predicted"/>
<sequence>MIELQIREKGKDKKEMVKRPNHNPLYAMPIEQDQLRITLQLCFLRQNRIGRRKKKTGWSCK</sequence>
<organism evidence="1 2">
    <name type="scientific">Hypocrea jecorina (strain ATCC 56765 / BCRC 32924 / NRRL 11460 / Rut C-30)</name>
    <name type="common">Trichoderma reesei</name>
    <dbReference type="NCBI Taxonomy" id="1344414"/>
    <lineage>
        <taxon>Eukaryota</taxon>
        <taxon>Fungi</taxon>
        <taxon>Dikarya</taxon>
        <taxon>Ascomycota</taxon>
        <taxon>Pezizomycotina</taxon>
        <taxon>Sordariomycetes</taxon>
        <taxon>Hypocreomycetidae</taxon>
        <taxon>Hypocreales</taxon>
        <taxon>Hypocreaceae</taxon>
        <taxon>Trichoderma</taxon>
    </lineage>
</organism>
<evidence type="ECO:0000313" key="2">
    <source>
        <dbReference type="Proteomes" id="UP000024376"/>
    </source>
</evidence>
<evidence type="ECO:0000313" key="1">
    <source>
        <dbReference type="EMBL" id="ETR98194.1"/>
    </source>
</evidence>
<reference evidence="2" key="1">
    <citation type="journal article" date="2013" name="Ind. Biotechnol.">
        <title>Comparative genomics analysis of Trichoderma reesei strains.</title>
        <authorList>
            <person name="Koike H."/>
            <person name="Aerts A."/>
            <person name="LaButti K."/>
            <person name="Grigoriev I.V."/>
            <person name="Baker S.E."/>
        </authorList>
    </citation>
    <scope>NUCLEOTIDE SEQUENCE [LARGE SCALE GENOMIC DNA]</scope>
    <source>
        <strain evidence="2">ATCC 56765 / BCRC 32924 / NRRL 11460 / Rut C-30</strain>
    </source>
</reference>
<accession>A0A024RYG3</accession>
<dbReference type="AlphaFoldDB" id="A0A024RYG3"/>
<name>A0A024RYG3_HYPJR</name>
<gene>
    <name evidence="1" type="ORF">M419DRAFT_124919</name>
</gene>
<dbReference type="KEGG" id="trr:M419DRAFT_124919"/>